<dbReference type="InterPro" id="IPR036388">
    <property type="entry name" value="WH-like_DNA-bd_sf"/>
</dbReference>
<dbReference type="AlphaFoldDB" id="A0A2A7UQV0"/>
<dbReference type="GO" id="GO:0006282">
    <property type="term" value="P:regulation of DNA repair"/>
    <property type="evidence" value="ECO:0007669"/>
    <property type="project" value="UniProtKB-UniRule"/>
</dbReference>
<sequence length="153" mass="17024">MGFAKLSLTGRALRLLAQREHSRLELERKLAAHVDEGDDLAAVLDALEAKNFINPERVAQSVVYTRSKKLGTARVVQELRNKGLDDDTVRAATAQLRATEHARAWAVWQQKFGQPPATPQERMKQMRFLSSRGFGGEVVSKVVKGQPPDPDHS</sequence>
<name>A0A2A7UQV0_COMTR</name>
<evidence type="ECO:0000313" key="8">
    <source>
        <dbReference type="EMBL" id="PEH87586.1"/>
    </source>
</evidence>
<reference evidence="9" key="1">
    <citation type="submission" date="2017-09" db="EMBL/GenBank/DDBJ databases">
        <title>FDA dAtabase for Regulatory Grade micrObial Sequences (FDA-ARGOS): Supporting development and validation of Infectious Disease Dx tests.</title>
        <authorList>
            <person name="Minogue T."/>
            <person name="Wolcott M."/>
            <person name="Wasieloski L."/>
            <person name="Aguilar W."/>
            <person name="Moore D."/>
            <person name="Tallon L."/>
            <person name="Sadzewicz L."/>
            <person name="Ott S."/>
            <person name="Zhao X."/>
            <person name="Nagaraj S."/>
            <person name="Vavikolanu K."/>
            <person name="Aluvathingal J."/>
            <person name="Nadendla S."/>
            <person name="Sichtig H."/>
        </authorList>
    </citation>
    <scope>NUCLEOTIDE SEQUENCE [LARGE SCALE GENOMIC DNA]</scope>
    <source>
        <strain evidence="9">FDAARGOS_394</strain>
    </source>
</reference>
<dbReference type="RefSeq" id="WP_066538087.1">
    <property type="nucleotide sequence ID" value="NZ_PDEA01000001.1"/>
</dbReference>
<comment type="function">
    <text evidence="5">Modulates RecA activity.</text>
</comment>
<evidence type="ECO:0000256" key="3">
    <source>
        <dbReference type="ARBA" id="ARBA00018111"/>
    </source>
</evidence>
<gene>
    <name evidence="5" type="primary">recX</name>
    <name evidence="8" type="ORF">CRM82_02260</name>
</gene>
<dbReference type="HAMAP" id="MF_01114">
    <property type="entry name" value="RecX"/>
    <property type="match status" value="1"/>
</dbReference>
<dbReference type="PANTHER" id="PTHR33602">
    <property type="entry name" value="REGULATORY PROTEIN RECX FAMILY PROTEIN"/>
    <property type="match status" value="1"/>
</dbReference>
<feature type="domain" description="RecX third three-helical" evidence="7">
    <location>
        <begin position="101"/>
        <end position="143"/>
    </location>
</feature>
<evidence type="ECO:0000256" key="1">
    <source>
        <dbReference type="ARBA" id="ARBA00004496"/>
    </source>
</evidence>
<dbReference type="Pfam" id="PF21981">
    <property type="entry name" value="RecX_HTH3"/>
    <property type="match status" value="1"/>
</dbReference>
<dbReference type="Gene3D" id="1.10.10.10">
    <property type="entry name" value="Winged helix-like DNA-binding domain superfamily/Winged helix DNA-binding domain"/>
    <property type="match status" value="3"/>
</dbReference>
<dbReference type="InterPro" id="IPR053924">
    <property type="entry name" value="RecX_HTH_2nd"/>
</dbReference>
<dbReference type="EMBL" id="PDEA01000001">
    <property type="protein sequence ID" value="PEH87586.1"/>
    <property type="molecule type" value="Genomic_DNA"/>
</dbReference>
<dbReference type="InterPro" id="IPR003783">
    <property type="entry name" value="Regulatory_RecX"/>
</dbReference>
<dbReference type="STRING" id="1219032.GCA_001515545_02345"/>
<organism evidence="8 9">
    <name type="scientific">Comamonas terrigena</name>
    <dbReference type="NCBI Taxonomy" id="32013"/>
    <lineage>
        <taxon>Bacteria</taxon>
        <taxon>Pseudomonadati</taxon>
        <taxon>Pseudomonadota</taxon>
        <taxon>Betaproteobacteria</taxon>
        <taxon>Burkholderiales</taxon>
        <taxon>Comamonadaceae</taxon>
        <taxon>Comamonas</taxon>
    </lineage>
</organism>
<dbReference type="NCBIfam" id="NF001055">
    <property type="entry name" value="PRK00117.2-5"/>
    <property type="match status" value="1"/>
</dbReference>
<evidence type="ECO:0000259" key="7">
    <source>
        <dbReference type="Pfam" id="PF21981"/>
    </source>
</evidence>
<dbReference type="InterPro" id="IPR053925">
    <property type="entry name" value="RecX_HTH_3rd"/>
</dbReference>
<dbReference type="GO" id="GO:0005737">
    <property type="term" value="C:cytoplasm"/>
    <property type="evidence" value="ECO:0007669"/>
    <property type="project" value="UniProtKB-SubCell"/>
</dbReference>
<feature type="domain" description="RecX second three-helical" evidence="6">
    <location>
        <begin position="56"/>
        <end position="92"/>
    </location>
</feature>
<evidence type="ECO:0000256" key="2">
    <source>
        <dbReference type="ARBA" id="ARBA00009695"/>
    </source>
</evidence>
<dbReference type="OrthoDB" id="5295441at2"/>
<dbReference type="Proteomes" id="UP000220246">
    <property type="component" value="Unassembled WGS sequence"/>
</dbReference>
<evidence type="ECO:0000256" key="5">
    <source>
        <dbReference type="HAMAP-Rule" id="MF_01114"/>
    </source>
</evidence>
<comment type="caution">
    <text evidence="8">The sequence shown here is derived from an EMBL/GenBank/DDBJ whole genome shotgun (WGS) entry which is preliminary data.</text>
</comment>
<comment type="similarity">
    <text evidence="2 5">Belongs to the RecX family.</text>
</comment>
<evidence type="ECO:0000256" key="4">
    <source>
        <dbReference type="ARBA" id="ARBA00022490"/>
    </source>
</evidence>
<keyword evidence="4 5" id="KW-0963">Cytoplasm</keyword>
<dbReference type="GeneID" id="80803561"/>
<accession>A0A2A7UQV0</accession>
<dbReference type="Pfam" id="PF02631">
    <property type="entry name" value="RecX_HTH2"/>
    <property type="match status" value="1"/>
</dbReference>
<protein>
    <recommendedName>
        <fullName evidence="3 5">Regulatory protein RecX</fullName>
    </recommendedName>
</protein>
<dbReference type="PANTHER" id="PTHR33602:SF1">
    <property type="entry name" value="REGULATORY PROTEIN RECX FAMILY PROTEIN"/>
    <property type="match status" value="1"/>
</dbReference>
<comment type="subcellular location">
    <subcellularLocation>
        <location evidence="1 5">Cytoplasm</location>
    </subcellularLocation>
</comment>
<evidence type="ECO:0000259" key="6">
    <source>
        <dbReference type="Pfam" id="PF02631"/>
    </source>
</evidence>
<keyword evidence="9" id="KW-1185">Reference proteome</keyword>
<evidence type="ECO:0000313" key="9">
    <source>
        <dbReference type="Proteomes" id="UP000220246"/>
    </source>
</evidence>
<proteinExistence type="inferred from homology"/>